<accession>A0AAE6KRC3</accession>
<evidence type="ECO:0000313" key="2">
    <source>
        <dbReference type="Proteomes" id="UP000320179"/>
    </source>
</evidence>
<gene>
    <name evidence="1" type="ORF">BHS09_08215</name>
</gene>
<dbReference type="Gene3D" id="2.120.10.70">
    <property type="entry name" value="Fucose-specific lectin"/>
    <property type="match status" value="1"/>
</dbReference>
<organism evidence="1 2">
    <name type="scientific">Myxococcus xanthus</name>
    <dbReference type="NCBI Taxonomy" id="34"/>
    <lineage>
        <taxon>Bacteria</taxon>
        <taxon>Pseudomonadati</taxon>
        <taxon>Myxococcota</taxon>
        <taxon>Myxococcia</taxon>
        <taxon>Myxococcales</taxon>
        <taxon>Cystobacterineae</taxon>
        <taxon>Myxococcaceae</taxon>
        <taxon>Myxococcus</taxon>
    </lineage>
</organism>
<dbReference type="RefSeq" id="WP_140797606.1">
    <property type="nucleotide sequence ID" value="NZ_CP017173.1"/>
</dbReference>
<dbReference type="EMBL" id="CP017174">
    <property type="protein sequence ID" value="QDE66996.1"/>
    <property type="molecule type" value="Genomic_DNA"/>
</dbReference>
<reference evidence="1 2" key="1">
    <citation type="journal article" date="2019" name="Science">
        <title>Social genes are selection hotspots in kin groups of a soil microbe.</title>
        <authorList>
            <person name="Wielgoss S."/>
            <person name="Wolfensberger R."/>
            <person name="Sun L."/>
            <person name="Fiegna F."/>
            <person name="Velicer G.J."/>
        </authorList>
    </citation>
    <scope>NUCLEOTIDE SEQUENCE [LARGE SCALE GENOMIC DNA]</scope>
    <source>
        <strain evidence="1 2">MC3.5.9c15</strain>
    </source>
</reference>
<sequence>MALLIEREGGSGPYVESAAEHFRLVVPSGEVLKAVRWSANAGALQPDSERVTWTLPTEGTASLFVSAETASGKKAEGTFHFNVVAAPLAPSTVIDTGADVTGRVCELVFDASGRGHAVYTNDTRNSLWYATWDGTTWVTEQIDGPGLNNVGTFTANPVLAVDPGTGTPHVAYREGAGQLSSARMRVRYATRVNGAWVREDVSGQETTQLGIALNPAQGQQPVIVFGNGQTGSFRMAARTAANTWSIQQPDVGTSILNGEPVFSADGTLYVVMQQRTTSVSTHFLHAIQGATTASVRLKTMNLPSWSAMVWGPGSHLYALANVIREGEWGAIDDITVATPLSSSVVQGSPVSYTYDASDLAYGGGKPVVALRRGTALELSTTDAQGFWTYTQLGTVEDGTRPSVAIRPTDGVAHVCYQQEGKVRFQ</sequence>
<evidence type="ECO:0000313" key="1">
    <source>
        <dbReference type="EMBL" id="QDE66996.1"/>
    </source>
</evidence>
<name>A0AAE6KRC3_MYXXA</name>
<protein>
    <submittedName>
        <fullName evidence="1">Uncharacterized protein</fullName>
    </submittedName>
</protein>
<proteinExistence type="predicted"/>
<dbReference type="Proteomes" id="UP000320179">
    <property type="component" value="Chromosome"/>
</dbReference>
<dbReference type="AlphaFoldDB" id="A0AAE6KRC3"/>